<feature type="transmembrane region" description="Helical" evidence="4">
    <location>
        <begin position="406"/>
        <end position="427"/>
    </location>
</feature>
<evidence type="ECO:0000313" key="7">
    <source>
        <dbReference type="Proteomes" id="UP000073492"/>
    </source>
</evidence>
<feature type="transmembrane region" description="Helical" evidence="4">
    <location>
        <begin position="168"/>
        <end position="189"/>
    </location>
</feature>
<keyword evidence="4" id="KW-1133">Transmembrane helix</keyword>
<dbReference type="AlphaFoldDB" id="A0A139HQS6"/>
<evidence type="ECO:0000256" key="3">
    <source>
        <dbReference type="SAM" id="MobiDB-lite"/>
    </source>
</evidence>
<evidence type="ECO:0000256" key="1">
    <source>
        <dbReference type="ARBA" id="ARBA00004141"/>
    </source>
</evidence>
<dbReference type="Pfam" id="PF07690">
    <property type="entry name" value="MFS_1"/>
    <property type="match status" value="1"/>
</dbReference>
<dbReference type="Proteomes" id="UP000073492">
    <property type="component" value="Unassembled WGS sequence"/>
</dbReference>
<feature type="transmembrane region" description="Helical" evidence="4">
    <location>
        <begin position="366"/>
        <end position="386"/>
    </location>
</feature>
<feature type="transmembrane region" description="Helical" evidence="4">
    <location>
        <begin position="334"/>
        <end position="359"/>
    </location>
</feature>
<dbReference type="SUPFAM" id="SSF103473">
    <property type="entry name" value="MFS general substrate transporter"/>
    <property type="match status" value="1"/>
</dbReference>
<feature type="transmembrane region" description="Helical" evidence="4">
    <location>
        <begin position="109"/>
        <end position="128"/>
    </location>
</feature>
<name>A0A139HQS6_9PEZI</name>
<feature type="transmembrane region" description="Helical" evidence="4">
    <location>
        <begin position="83"/>
        <end position="102"/>
    </location>
</feature>
<keyword evidence="4" id="KW-0472">Membrane</keyword>
<feature type="transmembrane region" description="Helical" evidence="4">
    <location>
        <begin position="310"/>
        <end position="328"/>
    </location>
</feature>
<comment type="caution">
    <text evidence="6">The sequence shown here is derived from an EMBL/GenBank/DDBJ whole genome shotgun (WGS) entry which is preliminary data.</text>
</comment>
<feature type="transmembrane region" description="Helical" evidence="4">
    <location>
        <begin position="242"/>
        <end position="267"/>
    </location>
</feature>
<keyword evidence="4" id="KW-0812">Transmembrane</keyword>
<reference evidence="6 7" key="1">
    <citation type="submission" date="2015-07" db="EMBL/GenBank/DDBJ databases">
        <title>Comparative genomics of the Sigatoka disease complex on banana suggests a link between parallel evolutionary changes in Pseudocercospora fijiensis and Pseudocercospora eumusae and increased virulence on the banana host.</title>
        <authorList>
            <person name="Chang T.-C."/>
            <person name="Salvucci A."/>
            <person name="Crous P.W."/>
            <person name="Stergiopoulos I."/>
        </authorList>
    </citation>
    <scope>NUCLEOTIDE SEQUENCE [LARGE SCALE GENOMIC DNA]</scope>
    <source>
        <strain evidence="6 7">CBS 116634</strain>
    </source>
</reference>
<feature type="transmembrane region" description="Helical" evidence="4">
    <location>
        <begin position="279"/>
        <end position="298"/>
    </location>
</feature>
<feature type="transmembrane region" description="Helical" evidence="4">
    <location>
        <begin position="42"/>
        <end position="63"/>
    </location>
</feature>
<dbReference type="OrthoDB" id="6509908at2759"/>
<dbReference type="GO" id="GO:0016020">
    <property type="term" value="C:membrane"/>
    <property type="evidence" value="ECO:0007669"/>
    <property type="project" value="UniProtKB-SubCell"/>
</dbReference>
<organism evidence="6 7">
    <name type="scientific">Pseudocercospora musae</name>
    <dbReference type="NCBI Taxonomy" id="113226"/>
    <lineage>
        <taxon>Eukaryota</taxon>
        <taxon>Fungi</taxon>
        <taxon>Dikarya</taxon>
        <taxon>Ascomycota</taxon>
        <taxon>Pezizomycotina</taxon>
        <taxon>Dothideomycetes</taxon>
        <taxon>Dothideomycetidae</taxon>
        <taxon>Mycosphaerellales</taxon>
        <taxon>Mycosphaerellaceae</taxon>
        <taxon>Pseudocercospora</taxon>
    </lineage>
</organism>
<dbReference type="InterPro" id="IPR020846">
    <property type="entry name" value="MFS_dom"/>
</dbReference>
<dbReference type="Gene3D" id="1.20.1250.20">
    <property type="entry name" value="MFS general substrate transporter like domains"/>
    <property type="match status" value="2"/>
</dbReference>
<gene>
    <name evidence="6" type="ORF">AC579_8296</name>
</gene>
<dbReference type="InterPro" id="IPR036259">
    <property type="entry name" value="MFS_trans_sf"/>
</dbReference>
<feature type="transmembrane region" description="Helical" evidence="4">
    <location>
        <begin position="201"/>
        <end position="221"/>
    </location>
</feature>
<proteinExistence type="inferred from homology"/>
<feature type="region of interest" description="Disordered" evidence="3">
    <location>
        <begin position="1"/>
        <end position="35"/>
    </location>
</feature>
<comment type="similarity">
    <text evidence="2">Belongs to the major facilitator superfamily. Monocarboxylate porter (TC 2.A.1.13) family.</text>
</comment>
<feature type="domain" description="Major facilitator superfamily (MFS) profile" evidence="5">
    <location>
        <begin position="243"/>
        <end position="437"/>
    </location>
</feature>
<dbReference type="EMBL" id="LFZO01000580">
    <property type="protein sequence ID" value="KXT04834.1"/>
    <property type="molecule type" value="Genomic_DNA"/>
</dbReference>
<comment type="subcellular location">
    <subcellularLocation>
        <location evidence="1">Membrane</location>
        <topology evidence="1">Multi-pass membrane protein</topology>
    </subcellularLocation>
</comment>
<dbReference type="GO" id="GO:0022857">
    <property type="term" value="F:transmembrane transporter activity"/>
    <property type="evidence" value="ECO:0007669"/>
    <property type="project" value="InterPro"/>
</dbReference>
<accession>A0A139HQS6</accession>
<sequence length="437" mass="46602">MADSSSASVDNEKNNASPAPGDVQPPPKPHAPRPPPNGGLQAWMQVISGFCLFFNNWGIMNAFGVYQTYYESGELFDASSSDISWVGSLAAFMLLFAGLFAGPIFDRGYLRALLAVGSFLVVFGHMMLSLSDKYYQVILSQGAAIGIGAGCLFVPCIAVVPQWFSTRLGAAMGIAVSGSALGGVIYPIVLNRLITEIGFPWAVRVIGFMALAMLLIPVIFMRQRVRPPKARAFLDYSAFTDWGFMAFVLASFLNYMGIFVIFFYLAYYGSSNGITSPSLSLYLVSIFNAGSIFGRLVPNVVADRTGPFNLLAPSSILAGMLMLCMMAVHSIPGIVIIAIASGFMSGALIGLPPLCLVAMAKAENKLPVLGTRVGMAYAMMAFGVLASGPAAGSVLGNGRSLHWHRLWTFAGVPTLVSGFMYCAIRIWKYGGSLASKA</sequence>
<dbReference type="PANTHER" id="PTHR11360:SF234">
    <property type="entry name" value="MFS-TYPE TRANSPORTER DBAD-RELATED"/>
    <property type="match status" value="1"/>
</dbReference>
<dbReference type="InterPro" id="IPR050327">
    <property type="entry name" value="Proton-linked_MCT"/>
</dbReference>
<evidence type="ECO:0000259" key="5">
    <source>
        <dbReference type="PROSITE" id="PS50850"/>
    </source>
</evidence>
<protein>
    <recommendedName>
        <fullName evidence="5">Major facilitator superfamily (MFS) profile domain-containing protein</fullName>
    </recommendedName>
</protein>
<feature type="compositionally biased region" description="Pro residues" evidence="3">
    <location>
        <begin position="23"/>
        <end position="35"/>
    </location>
</feature>
<feature type="compositionally biased region" description="Polar residues" evidence="3">
    <location>
        <begin position="1"/>
        <end position="17"/>
    </location>
</feature>
<dbReference type="PROSITE" id="PS50850">
    <property type="entry name" value="MFS"/>
    <property type="match status" value="1"/>
</dbReference>
<keyword evidence="7" id="KW-1185">Reference proteome</keyword>
<dbReference type="InterPro" id="IPR011701">
    <property type="entry name" value="MFS"/>
</dbReference>
<evidence type="ECO:0000256" key="4">
    <source>
        <dbReference type="SAM" id="Phobius"/>
    </source>
</evidence>
<evidence type="ECO:0000313" key="6">
    <source>
        <dbReference type="EMBL" id="KXT04834.1"/>
    </source>
</evidence>
<dbReference type="PANTHER" id="PTHR11360">
    <property type="entry name" value="MONOCARBOXYLATE TRANSPORTER"/>
    <property type="match status" value="1"/>
</dbReference>
<evidence type="ECO:0000256" key="2">
    <source>
        <dbReference type="ARBA" id="ARBA00006727"/>
    </source>
</evidence>
<feature type="transmembrane region" description="Helical" evidence="4">
    <location>
        <begin position="134"/>
        <end position="161"/>
    </location>
</feature>